<evidence type="ECO:0008006" key="6">
    <source>
        <dbReference type="Google" id="ProtNLM"/>
    </source>
</evidence>
<comment type="caution">
    <text evidence="4">The sequence shown here is derived from an EMBL/GenBank/DDBJ whole genome shotgun (WGS) entry which is preliminary data.</text>
</comment>
<accession>A0ABQ8FDU6</accession>
<keyword evidence="5" id="KW-1185">Reference proteome</keyword>
<evidence type="ECO:0000256" key="2">
    <source>
        <dbReference type="ARBA" id="ARBA00009761"/>
    </source>
</evidence>
<name>A0ABQ8FDU6_9FUNG</name>
<dbReference type="PANTHER" id="PTHR15114:SF1">
    <property type="entry name" value="REPLICATION PROTEIN A 14 KDA SUBUNIT"/>
    <property type="match status" value="1"/>
</dbReference>
<gene>
    <name evidence="4" type="ORF">BASA50_005016</name>
</gene>
<dbReference type="PANTHER" id="PTHR15114">
    <property type="entry name" value="REPLICATION PROTEIN A3"/>
    <property type="match status" value="1"/>
</dbReference>
<proteinExistence type="inferred from homology"/>
<keyword evidence="3" id="KW-0539">Nucleus</keyword>
<organism evidence="4 5">
    <name type="scientific">Batrachochytrium salamandrivorans</name>
    <dbReference type="NCBI Taxonomy" id="1357716"/>
    <lineage>
        <taxon>Eukaryota</taxon>
        <taxon>Fungi</taxon>
        <taxon>Fungi incertae sedis</taxon>
        <taxon>Chytridiomycota</taxon>
        <taxon>Chytridiomycota incertae sedis</taxon>
        <taxon>Chytridiomycetes</taxon>
        <taxon>Rhizophydiales</taxon>
        <taxon>Rhizophydiales incertae sedis</taxon>
        <taxon>Batrachochytrium</taxon>
    </lineage>
</organism>
<dbReference type="EMBL" id="JAFCIX010000208">
    <property type="protein sequence ID" value="KAH6596578.1"/>
    <property type="molecule type" value="Genomic_DNA"/>
</dbReference>
<dbReference type="CDD" id="cd04479">
    <property type="entry name" value="RPA3"/>
    <property type="match status" value="1"/>
</dbReference>
<comment type="subcellular location">
    <subcellularLocation>
        <location evidence="1">Nucleus</location>
    </subcellularLocation>
</comment>
<evidence type="ECO:0000256" key="3">
    <source>
        <dbReference type="ARBA" id="ARBA00023242"/>
    </source>
</evidence>
<dbReference type="Gene3D" id="2.40.50.140">
    <property type="entry name" value="Nucleic acid-binding proteins"/>
    <property type="match status" value="1"/>
</dbReference>
<protein>
    <recommendedName>
        <fullName evidence="6">Replication factor A protein 3</fullName>
    </recommendedName>
</protein>
<dbReference type="Proteomes" id="UP001648503">
    <property type="component" value="Unassembled WGS sequence"/>
</dbReference>
<dbReference type="InterPro" id="IPR012340">
    <property type="entry name" value="NA-bd_OB-fold"/>
</dbReference>
<sequence>MSRDKETPRINSSLLHKNIGRTVRLVGRLTLVNSQQAVLEASDKGQVNVLLAPGSMVRAGVIEILGRVESDMSVTELSSFMFNGDYDSESYDKMINIAASQPELFGGL</sequence>
<reference evidence="4 5" key="1">
    <citation type="submission" date="2021-02" db="EMBL/GenBank/DDBJ databases">
        <title>Variation within the Batrachochytrium salamandrivorans European outbreak.</title>
        <authorList>
            <person name="Kelly M."/>
            <person name="Pasmans F."/>
            <person name="Shea T.P."/>
            <person name="Munoz J.F."/>
            <person name="Carranza S."/>
            <person name="Cuomo C.A."/>
            <person name="Martel A."/>
        </authorList>
    </citation>
    <scope>NUCLEOTIDE SEQUENCE [LARGE SCALE GENOMIC DNA]</scope>
    <source>
        <strain evidence="4 5">AMFP18/2</strain>
    </source>
</reference>
<evidence type="ECO:0000256" key="1">
    <source>
        <dbReference type="ARBA" id="ARBA00004123"/>
    </source>
</evidence>
<evidence type="ECO:0000313" key="4">
    <source>
        <dbReference type="EMBL" id="KAH6596578.1"/>
    </source>
</evidence>
<dbReference type="SUPFAM" id="SSF50249">
    <property type="entry name" value="Nucleic acid-binding proteins"/>
    <property type="match status" value="1"/>
</dbReference>
<comment type="similarity">
    <text evidence="2">Belongs to the replication factor A protein 3 family.</text>
</comment>
<dbReference type="InterPro" id="IPR013970">
    <property type="entry name" value="Rfa2"/>
</dbReference>
<dbReference type="Pfam" id="PF08661">
    <property type="entry name" value="Rep_fac-A_3"/>
    <property type="match status" value="1"/>
</dbReference>
<evidence type="ECO:0000313" key="5">
    <source>
        <dbReference type="Proteomes" id="UP001648503"/>
    </source>
</evidence>